<dbReference type="EMBL" id="JANJYJ010000008">
    <property type="protein sequence ID" value="KAK3193304.1"/>
    <property type="molecule type" value="Genomic_DNA"/>
</dbReference>
<reference evidence="2" key="1">
    <citation type="journal article" date="2023" name="Plant J.">
        <title>Genome sequences and population genomics provide insights into the demographic history, inbreeding, and mutation load of two 'living fossil' tree species of Dipteronia.</title>
        <authorList>
            <person name="Feng Y."/>
            <person name="Comes H.P."/>
            <person name="Chen J."/>
            <person name="Zhu S."/>
            <person name="Lu R."/>
            <person name="Zhang X."/>
            <person name="Li P."/>
            <person name="Qiu J."/>
            <person name="Olsen K.M."/>
            <person name="Qiu Y."/>
        </authorList>
    </citation>
    <scope>NUCLEOTIDE SEQUENCE</scope>
    <source>
        <strain evidence="2">NBL</strain>
    </source>
</reference>
<dbReference type="PANTHER" id="PTHR45098">
    <property type="entry name" value="DNAJ DOMAIN CONTAINING PROTEIN, EXPRESSED"/>
    <property type="match status" value="1"/>
</dbReference>
<keyword evidence="1" id="KW-0175">Coiled coil</keyword>
<feature type="coiled-coil region" evidence="1">
    <location>
        <begin position="12"/>
        <end position="39"/>
    </location>
</feature>
<dbReference type="PANTHER" id="PTHR45098:SF1">
    <property type="entry name" value="DNAJ DOMAIN CONTAINING PROTEIN, EXPRESSED"/>
    <property type="match status" value="1"/>
</dbReference>
<dbReference type="Proteomes" id="UP001281410">
    <property type="component" value="Unassembled WGS sequence"/>
</dbReference>
<name>A0AAD9ZVE6_9ROSI</name>
<proteinExistence type="predicted"/>
<evidence type="ECO:0000313" key="2">
    <source>
        <dbReference type="EMBL" id="KAK3193304.1"/>
    </source>
</evidence>
<keyword evidence="3" id="KW-1185">Reference proteome</keyword>
<gene>
    <name evidence="2" type="ORF">Dsin_024614</name>
</gene>
<protein>
    <submittedName>
        <fullName evidence="2">Uncharacterized protein</fullName>
    </submittedName>
</protein>
<comment type="caution">
    <text evidence="2">The sequence shown here is derived from an EMBL/GenBank/DDBJ whole genome shotgun (WGS) entry which is preliminary data.</text>
</comment>
<evidence type="ECO:0000313" key="3">
    <source>
        <dbReference type="Proteomes" id="UP001281410"/>
    </source>
</evidence>
<organism evidence="2 3">
    <name type="scientific">Dipteronia sinensis</name>
    <dbReference type="NCBI Taxonomy" id="43782"/>
    <lineage>
        <taxon>Eukaryota</taxon>
        <taxon>Viridiplantae</taxon>
        <taxon>Streptophyta</taxon>
        <taxon>Embryophyta</taxon>
        <taxon>Tracheophyta</taxon>
        <taxon>Spermatophyta</taxon>
        <taxon>Magnoliopsida</taxon>
        <taxon>eudicotyledons</taxon>
        <taxon>Gunneridae</taxon>
        <taxon>Pentapetalae</taxon>
        <taxon>rosids</taxon>
        <taxon>malvids</taxon>
        <taxon>Sapindales</taxon>
        <taxon>Sapindaceae</taxon>
        <taxon>Hippocastanoideae</taxon>
        <taxon>Acereae</taxon>
        <taxon>Dipteronia</taxon>
    </lineage>
</organism>
<evidence type="ECO:0000256" key="1">
    <source>
        <dbReference type="SAM" id="Coils"/>
    </source>
</evidence>
<sequence>MPRSVGNNAHAWEEEERIAKQLKEEIDRIRATMLAKKESPCLIRSSERDETKQGGGAGLDKEKMLKVSWEKLGTAERLRELFSDCKKCVLISCI</sequence>
<accession>A0AAD9ZVE6</accession>
<dbReference type="AlphaFoldDB" id="A0AAD9ZVE6"/>